<proteinExistence type="predicted"/>
<feature type="transmembrane region" description="Helical" evidence="1">
    <location>
        <begin position="206"/>
        <end position="225"/>
    </location>
</feature>
<feature type="transmembrane region" description="Helical" evidence="1">
    <location>
        <begin position="263"/>
        <end position="279"/>
    </location>
</feature>
<dbReference type="Pfam" id="PF00892">
    <property type="entry name" value="EamA"/>
    <property type="match status" value="2"/>
</dbReference>
<feature type="transmembrane region" description="Helical" evidence="1">
    <location>
        <begin position="64"/>
        <end position="86"/>
    </location>
</feature>
<sequence>MPIGLALISSVLWGSADFQGGRLAKKHSAFAVTGLSQVIGLVCGLVVVALSHSWKIPNLEMNGYFISGICAGIAGYLGLSCLYAGLATGRMGVVSPISSLSAIIPATYAIIQGEKLLLIQGIGIIIALAGAFFASGPEISQGFSLKPLALAVGAALGFGISLTFMAKGSVTSALMTMVMMRVATLCISLSLALRMRTIGGFQISDLPSLALVGVADFSANLLIGVASTRGLVSVVMVIGSLFPIMTALLAFKILHERLHKIQYVGIALAVTGIALISSSQ</sequence>
<evidence type="ECO:0000313" key="4">
    <source>
        <dbReference type="EMBL" id="CAB4776230.1"/>
    </source>
</evidence>
<feature type="domain" description="EamA" evidence="2">
    <location>
        <begin position="3"/>
        <end position="135"/>
    </location>
</feature>
<feature type="transmembrane region" description="Helical" evidence="1">
    <location>
        <begin position="93"/>
        <end position="111"/>
    </location>
</feature>
<reference evidence="3" key="1">
    <citation type="submission" date="2020-05" db="EMBL/GenBank/DDBJ databases">
        <authorList>
            <person name="Chiriac C."/>
            <person name="Salcher M."/>
            <person name="Ghai R."/>
            <person name="Kavagutti S V."/>
        </authorList>
    </citation>
    <scope>NUCLEOTIDE SEQUENCE</scope>
</reference>
<dbReference type="InterPro" id="IPR000620">
    <property type="entry name" value="EamA_dom"/>
</dbReference>
<protein>
    <submittedName>
        <fullName evidence="3">Unannotated protein</fullName>
    </submittedName>
</protein>
<dbReference type="PANTHER" id="PTHR22911:SF137">
    <property type="entry name" value="SOLUTE CARRIER FAMILY 35 MEMBER G2-RELATED"/>
    <property type="match status" value="1"/>
</dbReference>
<dbReference type="AlphaFoldDB" id="A0A6J6LD92"/>
<dbReference type="SUPFAM" id="SSF103481">
    <property type="entry name" value="Multidrug resistance efflux transporter EmrE"/>
    <property type="match status" value="2"/>
</dbReference>
<dbReference type="EMBL" id="CAEZZZ010000015">
    <property type="protein sequence ID" value="CAB4776230.1"/>
    <property type="molecule type" value="Genomic_DNA"/>
</dbReference>
<dbReference type="EMBL" id="CAFBMI010000059">
    <property type="protein sequence ID" value="CAB4902326.1"/>
    <property type="molecule type" value="Genomic_DNA"/>
</dbReference>
<dbReference type="EMBL" id="CAEZWS010000011">
    <property type="protein sequence ID" value="CAB4659800.1"/>
    <property type="molecule type" value="Genomic_DNA"/>
</dbReference>
<organism evidence="3">
    <name type="scientific">freshwater metagenome</name>
    <dbReference type="NCBI Taxonomy" id="449393"/>
    <lineage>
        <taxon>unclassified sequences</taxon>
        <taxon>metagenomes</taxon>
        <taxon>ecological metagenomes</taxon>
    </lineage>
</organism>
<accession>A0A6J6LD92</accession>
<keyword evidence="1" id="KW-0812">Transmembrane</keyword>
<evidence type="ECO:0000256" key="1">
    <source>
        <dbReference type="SAM" id="Phobius"/>
    </source>
</evidence>
<dbReference type="EMBL" id="CAFAAR010000004">
    <property type="protein sequence ID" value="CAB4794931.1"/>
    <property type="molecule type" value="Genomic_DNA"/>
</dbReference>
<evidence type="ECO:0000313" key="5">
    <source>
        <dbReference type="EMBL" id="CAB4794931.1"/>
    </source>
</evidence>
<feature type="transmembrane region" description="Helical" evidence="1">
    <location>
        <begin position="148"/>
        <end position="166"/>
    </location>
</feature>
<feature type="transmembrane region" description="Helical" evidence="1">
    <location>
        <begin position="231"/>
        <end position="251"/>
    </location>
</feature>
<evidence type="ECO:0000259" key="2">
    <source>
        <dbReference type="Pfam" id="PF00892"/>
    </source>
</evidence>
<evidence type="ECO:0000313" key="3">
    <source>
        <dbReference type="EMBL" id="CAB4659800.1"/>
    </source>
</evidence>
<feature type="transmembrane region" description="Helical" evidence="1">
    <location>
        <begin position="29"/>
        <end position="52"/>
    </location>
</feature>
<evidence type="ECO:0000313" key="6">
    <source>
        <dbReference type="EMBL" id="CAB4848488.1"/>
    </source>
</evidence>
<name>A0A6J6LD92_9ZZZZ</name>
<keyword evidence="1" id="KW-0472">Membrane</keyword>
<dbReference type="InterPro" id="IPR037185">
    <property type="entry name" value="EmrE-like"/>
</dbReference>
<feature type="transmembrane region" description="Helical" evidence="1">
    <location>
        <begin position="172"/>
        <end position="194"/>
    </location>
</feature>
<dbReference type="PANTHER" id="PTHR22911">
    <property type="entry name" value="ACYL-MALONYL CONDENSING ENZYME-RELATED"/>
    <property type="match status" value="1"/>
</dbReference>
<dbReference type="GO" id="GO:0016020">
    <property type="term" value="C:membrane"/>
    <property type="evidence" value="ECO:0007669"/>
    <property type="project" value="InterPro"/>
</dbReference>
<feature type="domain" description="EamA" evidence="2">
    <location>
        <begin position="148"/>
        <end position="277"/>
    </location>
</feature>
<dbReference type="EMBL" id="CAFBJH010000011">
    <property type="protein sequence ID" value="CAB4848488.1"/>
    <property type="molecule type" value="Genomic_DNA"/>
</dbReference>
<feature type="transmembrane region" description="Helical" evidence="1">
    <location>
        <begin position="117"/>
        <end position="136"/>
    </location>
</feature>
<evidence type="ECO:0000313" key="7">
    <source>
        <dbReference type="EMBL" id="CAB4902326.1"/>
    </source>
</evidence>
<keyword evidence="1" id="KW-1133">Transmembrane helix</keyword>
<gene>
    <name evidence="3" type="ORF">UFOPK2288_00366</name>
    <name evidence="4" type="ORF">UFOPK2931_00450</name>
    <name evidence="5" type="ORF">UFOPK3056_00114</name>
    <name evidence="6" type="ORF">UFOPK3287_00329</name>
    <name evidence="7" type="ORF">UFOPK3558_00747</name>
</gene>